<evidence type="ECO:0000256" key="4">
    <source>
        <dbReference type="SAM" id="Phobius"/>
    </source>
</evidence>
<keyword evidence="1" id="KW-0560">Oxidoreductase</keyword>
<dbReference type="Gene3D" id="3.40.50.720">
    <property type="entry name" value="NAD(P)-binding Rossmann-like Domain"/>
    <property type="match status" value="2"/>
</dbReference>
<dbReference type="EMBL" id="FYEH01000007">
    <property type="protein sequence ID" value="SNB70375.1"/>
    <property type="molecule type" value="Genomic_DNA"/>
</dbReference>
<name>A0A212RDK1_9PROT</name>
<feature type="transmembrane region" description="Helical" evidence="4">
    <location>
        <begin position="17"/>
        <end position="36"/>
    </location>
</feature>
<dbReference type="Pfam" id="PF00984">
    <property type="entry name" value="UDPG_MGDP_dh"/>
    <property type="match status" value="1"/>
</dbReference>
<keyword evidence="2" id="KW-0520">NAD</keyword>
<dbReference type="OrthoDB" id="9803238at2"/>
<evidence type="ECO:0000256" key="2">
    <source>
        <dbReference type="ARBA" id="ARBA00023027"/>
    </source>
</evidence>
<dbReference type="Pfam" id="PF03721">
    <property type="entry name" value="UDPG_MGDP_dh_N"/>
    <property type="match status" value="1"/>
</dbReference>
<comment type="similarity">
    <text evidence="3">Belongs to the UDP-glucose/GDP-mannose dehydrogenase family.</text>
</comment>
<dbReference type="Proteomes" id="UP000197065">
    <property type="component" value="Unassembled WGS sequence"/>
</dbReference>
<dbReference type="InterPro" id="IPR008927">
    <property type="entry name" value="6-PGluconate_DH-like_C_sf"/>
</dbReference>
<dbReference type="InterPro" id="IPR036220">
    <property type="entry name" value="UDP-Glc/GDP-Man_DH_C_sf"/>
</dbReference>
<organism evidence="6 7">
    <name type="scientific">Arboricoccus pini</name>
    <dbReference type="NCBI Taxonomy" id="1963835"/>
    <lineage>
        <taxon>Bacteria</taxon>
        <taxon>Pseudomonadati</taxon>
        <taxon>Pseudomonadota</taxon>
        <taxon>Alphaproteobacteria</taxon>
        <taxon>Geminicoccales</taxon>
        <taxon>Geminicoccaceae</taxon>
        <taxon>Arboricoccus</taxon>
    </lineage>
</organism>
<dbReference type="Pfam" id="PF03720">
    <property type="entry name" value="UDPG_MGDP_dh_C"/>
    <property type="match status" value="1"/>
</dbReference>
<keyword evidence="4" id="KW-0812">Transmembrane</keyword>
<dbReference type="GO" id="GO:0016628">
    <property type="term" value="F:oxidoreductase activity, acting on the CH-CH group of donors, NAD or NADP as acceptor"/>
    <property type="evidence" value="ECO:0007669"/>
    <property type="project" value="InterPro"/>
</dbReference>
<evidence type="ECO:0000256" key="1">
    <source>
        <dbReference type="ARBA" id="ARBA00023002"/>
    </source>
</evidence>
<dbReference type="SUPFAM" id="SSF52413">
    <property type="entry name" value="UDP-glucose/GDP-mannose dehydrogenase C-terminal domain"/>
    <property type="match status" value="1"/>
</dbReference>
<dbReference type="GO" id="GO:0016616">
    <property type="term" value="F:oxidoreductase activity, acting on the CH-OH group of donors, NAD or NADP as acceptor"/>
    <property type="evidence" value="ECO:0007669"/>
    <property type="project" value="InterPro"/>
</dbReference>
<dbReference type="AlphaFoldDB" id="A0A212RDK1"/>
<reference evidence="6 7" key="1">
    <citation type="submission" date="2017-06" db="EMBL/GenBank/DDBJ databases">
        <authorList>
            <person name="Kim H.J."/>
            <person name="Triplett B.A."/>
        </authorList>
    </citation>
    <scope>NUCLEOTIDE SEQUENCE [LARGE SCALE GENOMIC DNA]</scope>
    <source>
        <strain evidence="6 7">B29T1</strain>
    </source>
</reference>
<dbReference type="SUPFAM" id="SSF48179">
    <property type="entry name" value="6-phosphogluconate dehydrogenase C-terminal domain-like"/>
    <property type="match status" value="1"/>
</dbReference>
<dbReference type="PANTHER" id="PTHR43491">
    <property type="entry name" value="UDP-N-ACETYL-D-MANNOSAMINE DEHYDROGENASE"/>
    <property type="match status" value="1"/>
</dbReference>
<dbReference type="PANTHER" id="PTHR43491:SF1">
    <property type="entry name" value="UDP-N-ACETYL-D-MANNOSAMINE DEHYDROGENASE"/>
    <property type="match status" value="1"/>
</dbReference>
<dbReference type="InterPro" id="IPR036291">
    <property type="entry name" value="NAD(P)-bd_dom_sf"/>
</dbReference>
<keyword evidence="4" id="KW-1133">Transmembrane helix</keyword>
<protein>
    <submittedName>
        <fullName evidence="6">UDP-N-acetyl-D-glucosamine dehydrogenase</fullName>
    </submittedName>
</protein>
<evidence type="ECO:0000313" key="6">
    <source>
        <dbReference type="EMBL" id="SNB70375.1"/>
    </source>
</evidence>
<dbReference type="RefSeq" id="WP_088561744.1">
    <property type="nucleotide sequence ID" value="NZ_FYEH01000007.1"/>
</dbReference>
<sequence>MSGSAVSLRTRIEERKAIVAVIGLGYVGLPLLRAVLSAGYSAIGFDIDRAKLAAIEAGRTYIAHLDASPVHAAVTNGSARVTDDYALLAEADIIVICVPTPLGPHQEPDLSYVEATGSGLARVLRPGQLVVLESTTYPGTTTDLLKPILQSGGLVAGRDFHLAFSPEREDPGNPLQAAEIPRVVGGDGPVAQELALAFYDSVVVSTVGVSSPATAEAVKLTENIFRAVNIALVNELKTVFAAMDIDIWEVIEAAKTKPFGFMPFYPGPGLGGHCIPIDPFYLTWKAREVEVQTRFIELAGEVNTSMPRYVVERLADALSRRQRKALAGARVLLVGVAYKANVDDTRESPAFRLWELLERQEAIVAYHDPHVPVLPATRHYPGLSGKQSTILSAKVLADFDAAIICTAHKTVDHALLASHCPLVVDTRNALGTSGSWPNVVKA</sequence>
<dbReference type="SUPFAM" id="SSF51735">
    <property type="entry name" value="NAD(P)-binding Rossmann-fold domains"/>
    <property type="match status" value="1"/>
</dbReference>
<keyword evidence="4" id="KW-0472">Membrane</keyword>
<dbReference type="PIRSF" id="PIRSF500136">
    <property type="entry name" value="UDP_ManNAc_DH"/>
    <property type="match status" value="1"/>
</dbReference>
<dbReference type="InterPro" id="IPR014026">
    <property type="entry name" value="UDP-Glc/GDP-Man_DH_dimer"/>
</dbReference>
<dbReference type="InterPro" id="IPR017476">
    <property type="entry name" value="UDP-Glc/GDP-Man"/>
</dbReference>
<evidence type="ECO:0000259" key="5">
    <source>
        <dbReference type="SMART" id="SM00984"/>
    </source>
</evidence>
<keyword evidence="7" id="KW-1185">Reference proteome</keyword>
<evidence type="ECO:0000313" key="7">
    <source>
        <dbReference type="Proteomes" id="UP000197065"/>
    </source>
</evidence>
<dbReference type="GO" id="GO:0000271">
    <property type="term" value="P:polysaccharide biosynthetic process"/>
    <property type="evidence" value="ECO:0007669"/>
    <property type="project" value="InterPro"/>
</dbReference>
<dbReference type="InterPro" id="IPR001732">
    <property type="entry name" value="UDP-Glc/GDP-Man_DH_N"/>
</dbReference>
<dbReference type="SMART" id="SM00984">
    <property type="entry name" value="UDPG_MGDP_dh_C"/>
    <property type="match status" value="1"/>
</dbReference>
<dbReference type="PIRSF" id="PIRSF000124">
    <property type="entry name" value="UDPglc_GDPman_dh"/>
    <property type="match status" value="1"/>
</dbReference>
<dbReference type="NCBIfam" id="TIGR03026">
    <property type="entry name" value="NDP-sugDHase"/>
    <property type="match status" value="1"/>
</dbReference>
<dbReference type="InterPro" id="IPR028359">
    <property type="entry name" value="UDP_ManNAc/GlcNAc_DH"/>
</dbReference>
<gene>
    <name evidence="6" type="ORF">SAMN07250955_107182</name>
</gene>
<dbReference type="InterPro" id="IPR014027">
    <property type="entry name" value="UDP-Glc/GDP-Man_DH_C"/>
</dbReference>
<accession>A0A212RDK1</accession>
<proteinExistence type="inferred from homology"/>
<feature type="domain" description="UDP-glucose/GDP-mannose dehydrogenase C-terminal" evidence="5">
    <location>
        <begin position="332"/>
        <end position="432"/>
    </location>
</feature>
<evidence type="ECO:0000256" key="3">
    <source>
        <dbReference type="PIRNR" id="PIRNR000124"/>
    </source>
</evidence>
<dbReference type="GO" id="GO:0051287">
    <property type="term" value="F:NAD binding"/>
    <property type="evidence" value="ECO:0007669"/>
    <property type="project" value="InterPro"/>
</dbReference>